<dbReference type="Proteomes" id="UP001152798">
    <property type="component" value="Chromosome 1"/>
</dbReference>
<name>A0A9P0EDT9_NEZVI</name>
<protein>
    <submittedName>
        <fullName evidence="1">Uncharacterized protein</fullName>
    </submittedName>
</protein>
<evidence type="ECO:0000313" key="1">
    <source>
        <dbReference type="EMBL" id="CAH1391986.1"/>
    </source>
</evidence>
<organism evidence="1 2">
    <name type="scientific">Nezara viridula</name>
    <name type="common">Southern green stink bug</name>
    <name type="synonym">Cimex viridulus</name>
    <dbReference type="NCBI Taxonomy" id="85310"/>
    <lineage>
        <taxon>Eukaryota</taxon>
        <taxon>Metazoa</taxon>
        <taxon>Ecdysozoa</taxon>
        <taxon>Arthropoda</taxon>
        <taxon>Hexapoda</taxon>
        <taxon>Insecta</taxon>
        <taxon>Pterygota</taxon>
        <taxon>Neoptera</taxon>
        <taxon>Paraneoptera</taxon>
        <taxon>Hemiptera</taxon>
        <taxon>Heteroptera</taxon>
        <taxon>Panheteroptera</taxon>
        <taxon>Pentatomomorpha</taxon>
        <taxon>Pentatomoidea</taxon>
        <taxon>Pentatomidae</taxon>
        <taxon>Pentatominae</taxon>
        <taxon>Nezara</taxon>
    </lineage>
</organism>
<proteinExistence type="predicted"/>
<reference evidence="1" key="1">
    <citation type="submission" date="2022-01" db="EMBL/GenBank/DDBJ databases">
        <authorList>
            <person name="King R."/>
        </authorList>
    </citation>
    <scope>NUCLEOTIDE SEQUENCE</scope>
</reference>
<dbReference type="AlphaFoldDB" id="A0A9P0EDT9"/>
<sequence>MIHHPRSSSDFLQGQVQQSPVGRLRFTQAQYCTSSVFSLDKLETPSGPGPRLSGATSQRPQITLRTNFNWHKEDGDDSGAVLASVEQLLANDIVLNPLRSNS</sequence>
<accession>A0A9P0EDT9</accession>
<evidence type="ECO:0000313" key="2">
    <source>
        <dbReference type="Proteomes" id="UP001152798"/>
    </source>
</evidence>
<gene>
    <name evidence="1" type="ORF">NEZAVI_LOCUS2897</name>
</gene>
<dbReference type="EMBL" id="OV725077">
    <property type="protein sequence ID" value="CAH1391986.1"/>
    <property type="molecule type" value="Genomic_DNA"/>
</dbReference>
<keyword evidence="2" id="KW-1185">Reference proteome</keyword>